<evidence type="ECO:0000313" key="3">
    <source>
        <dbReference type="Ensembl" id="ENSPMAP00000002461.1"/>
    </source>
</evidence>
<protein>
    <recommendedName>
        <fullName evidence="2">Rab-GAP TBC domain-containing protein</fullName>
    </recommendedName>
</protein>
<dbReference type="InterPro" id="IPR035969">
    <property type="entry name" value="Rab-GAP_TBC_sf"/>
</dbReference>
<proteinExistence type="predicted"/>
<dbReference type="STRING" id="7757.ENSPMAP00000002461"/>
<dbReference type="InterPro" id="IPR050302">
    <property type="entry name" value="Rab_GAP_TBC_domain"/>
</dbReference>
<name>S4RB80_PETMA</name>
<accession>S4RB80</accession>
<organism evidence="3">
    <name type="scientific">Petromyzon marinus</name>
    <name type="common">Sea lamprey</name>
    <dbReference type="NCBI Taxonomy" id="7757"/>
    <lineage>
        <taxon>Eukaryota</taxon>
        <taxon>Metazoa</taxon>
        <taxon>Chordata</taxon>
        <taxon>Craniata</taxon>
        <taxon>Vertebrata</taxon>
        <taxon>Cyclostomata</taxon>
        <taxon>Hyperoartia</taxon>
        <taxon>Petromyzontiformes</taxon>
        <taxon>Petromyzontidae</taxon>
        <taxon>Petromyzon</taxon>
    </lineage>
</organism>
<dbReference type="AlphaFoldDB" id="S4RB80"/>
<dbReference type="GO" id="GO:0031267">
    <property type="term" value="F:small GTPase binding"/>
    <property type="evidence" value="ECO:0007669"/>
    <property type="project" value="TreeGrafter"/>
</dbReference>
<dbReference type="PROSITE" id="PS50086">
    <property type="entry name" value="TBC_RABGAP"/>
    <property type="match status" value="1"/>
</dbReference>
<feature type="domain" description="Rab-GAP TBC" evidence="2">
    <location>
        <begin position="98"/>
        <end position="310"/>
    </location>
</feature>
<dbReference type="SUPFAM" id="SSF47923">
    <property type="entry name" value="Ypt/Rab-GAP domain of gyp1p"/>
    <property type="match status" value="2"/>
</dbReference>
<dbReference type="PANTHER" id="PTHR47219">
    <property type="entry name" value="RAB GTPASE-ACTIVATING PROTEIN 1-LIKE"/>
    <property type="match status" value="1"/>
</dbReference>
<dbReference type="InterPro" id="IPR000195">
    <property type="entry name" value="Rab-GAP-TBC_dom"/>
</dbReference>
<dbReference type="Gene3D" id="1.10.472.80">
    <property type="entry name" value="Ypt/Rab-GAP domain of gyp1p, domain 3"/>
    <property type="match status" value="1"/>
</dbReference>
<dbReference type="FunFam" id="1.10.8.270:FF:000008">
    <property type="entry name" value="Putative TBC1 domain family member 14"/>
    <property type="match status" value="1"/>
</dbReference>
<evidence type="ECO:0000259" key="2">
    <source>
        <dbReference type="PROSITE" id="PS50086"/>
    </source>
</evidence>
<dbReference type="GO" id="GO:0005096">
    <property type="term" value="F:GTPase activator activity"/>
    <property type="evidence" value="ECO:0007669"/>
    <property type="project" value="TreeGrafter"/>
</dbReference>
<dbReference type="Gene3D" id="1.10.10.750">
    <property type="entry name" value="Ypt/Rab-GAP domain of gyp1p, domain 1"/>
    <property type="match status" value="1"/>
</dbReference>
<feature type="coiled-coil region" evidence="1">
    <location>
        <begin position="24"/>
        <end position="58"/>
    </location>
</feature>
<dbReference type="GeneTree" id="ENSGT00940000157250"/>
<dbReference type="Pfam" id="PF00566">
    <property type="entry name" value="RabGAP-TBC"/>
    <property type="match status" value="1"/>
</dbReference>
<dbReference type="PANTHER" id="PTHR47219:SF15">
    <property type="entry name" value="TBC1 DOMAIN FAMILY MEMBER 12 ISOFORM X1"/>
    <property type="match status" value="1"/>
</dbReference>
<keyword evidence="1" id="KW-0175">Coiled coil</keyword>
<dbReference type="SMART" id="SM00164">
    <property type="entry name" value="TBC"/>
    <property type="match status" value="1"/>
</dbReference>
<dbReference type="Ensembl" id="ENSPMAT00000002473.1">
    <property type="protein sequence ID" value="ENSPMAP00000002461.1"/>
    <property type="gene ID" value="ENSPMAG00000002257.1"/>
</dbReference>
<sequence>EFTSAATTVIVLEQRPKNLPPKPLAEQQRHRVQYEAMLREIQKQEERACERRRRLEEERCRREEVATRTTALWSRGVLPRWQEVQCKSRKVRSLWWEGIPPSVRGWVWQHSIGNQLNITPELYEIFLARYGFHFRGINALSQKLQGKKIRLGASVAPGNPQLEAMTLDILSTFPDLHIFQKGGPYHDSLRNVLGAYATYRPDVGYAPMTSWLAAMLLLYMDAVEAFVVLANILNQPCMLAFALPRPNQVKRYLATFDVFFEENLPGLFAHFKKIGLLPDVYLGDWVLVLLAHVLPLECACRARDVWFRDGEEFAFRAALGRLSLLADSLLTLDKEGAAALLLARSSPAASSSVAAAPFPIPATQEEALFSAIAGVRMVSRRRSWAQVLALQ</sequence>
<evidence type="ECO:0000256" key="1">
    <source>
        <dbReference type="SAM" id="Coils"/>
    </source>
</evidence>
<reference evidence="3" key="2">
    <citation type="submission" date="2025-09" db="UniProtKB">
        <authorList>
            <consortium name="Ensembl"/>
        </authorList>
    </citation>
    <scope>IDENTIFICATION</scope>
</reference>
<reference evidence="3" key="1">
    <citation type="submission" date="2025-08" db="UniProtKB">
        <authorList>
            <consortium name="Ensembl"/>
        </authorList>
    </citation>
    <scope>IDENTIFICATION</scope>
</reference>
<dbReference type="Gene3D" id="1.10.8.270">
    <property type="entry name" value="putative rabgap domain of human tbc1 domain family member 14 like domains"/>
    <property type="match status" value="1"/>
</dbReference>